<dbReference type="Pfam" id="PF01048">
    <property type="entry name" value="PNP_UDP_1"/>
    <property type="match status" value="1"/>
</dbReference>
<dbReference type="EMBL" id="VDMN01000011">
    <property type="protein sequence ID" value="TNM59917.1"/>
    <property type="molecule type" value="Genomic_DNA"/>
</dbReference>
<keyword evidence="3" id="KW-1185">Reference proteome</keyword>
<evidence type="ECO:0000313" key="2">
    <source>
        <dbReference type="EMBL" id="TNM59917.1"/>
    </source>
</evidence>
<accession>A0A5C4X972</accession>
<sequence length="258" mass="28700">MLKELNGSDWLKLLDIPPKMVPSALILRGTRNLSRHYMRYAAHFSEIFEVGSPTGFLEDVFIGRFKGHLIGYASVYGGSMASEIVHIFGEMGTKAVIQTGCCGALNRNLRLGDKIYAESAYSGEGVAQYYSDKVEFRENIIGVNSTEIFQDSIYSARVFTTAALMAEGREEVAEWHSRGFDAVDMETAAVFAVAETFNMRKGSLLFVSDLPYTDQGLLHVSEADGLLETADDEIVMLSLQIVERMLEISREETHLRSI</sequence>
<dbReference type="SUPFAM" id="SSF53167">
    <property type="entry name" value="Purine and uridine phosphorylases"/>
    <property type="match status" value="1"/>
</dbReference>
<dbReference type="GO" id="GO:0003824">
    <property type="term" value="F:catalytic activity"/>
    <property type="evidence" value="ECO:0007669"/>
    <property type="project" value="InterPro"/>
</dbReference>
<comment type="caution">
    <text evidence="2">The sequence shown here is derived from an EMBL/GenBank/DDBJ whole genome shotgun (WGS) entry which is preliminary data.</text>
</comment>
<dbReference type="InterPro" id="IPR035994">
    <property type="entry name" value="Nucleoside_phosphorylase_sf"/>
</dbReference>
<evidence type="ECO:0000313" key="3">
    <source>
        <dbReference type="Proteomes" id="UP000311605"/>
    </source>
</evidence>
<protein>
    <recommendedName>
        <fullName evidence="1">Nucleoside phosphorylase domain-containing protein</fullName>
    </recommendedName>
</protein>
<name>A0A5C4X972_9HYPH</name>
<evidence type="ECO:0000259" key="1">
    <source>
        <dbReference type="Pfam" id="PF01048"/>
    </source>
</evidence>
<organism evidence="2 3">
    <name type="scientific">Aliirhizobium smilacinae</name>
    <dbReference type="NCBI Taxonomy" id="1395944"/>
    <lineage>
        <taxon>Bacteria</taxon>
        <taxon>Pseudomonadati</taxon>
        <taxon>Pseudomonadota</taxon>
        <taxon>Alphaproteobacteria</taxon>
        <taxon>Hyphomicrobiales</taxon>
        <taxon>Rhizobiaceae</taxon>
        <taxon>Aliirhizobium</taxon>
    </lineage>
</organism>
<dbReference type="RefSeq" id="WP_139679441.1">
    <property type="nucleotide sequence ID" value="NZ_VDMN01000011.1"/>
</dbReference>
<dbReference type="GO" id="GO:0009116">
    <property type="term" value="P:nucleoside metabolic process"/>
    <property type="evidence" value="ECO:0007669"/>
    <property type="project" value="InterPro"/>
</dbReference>
<proteinExistence type="predicted"/>
<dbReference type="Gene3D" id="3.40.50.1580">
    <property type="entry name" value="Nucleoside phosphorylase domain"/>
    <property type="match status" value="1"/>
</dbReference>
<gene>
    <name evidence="2" type="ORF">FHP24_27500</name>
</gene>
<dbReference type="InterPro" id="IPR000845">
    <property type="entry name" value="Nucleoside_phosphorylase_d"/>
</dbReference>
<dbReference type="AlphaFoldDB" id="A0A5C4X972"/>
<dbReference type="Proteomes" id="UP000311605">
    <property type="component" value="Unassembled WGS sequence"/>
</dbReference>
<feature type="domain" description="Nucleoside phosphorylase" evidence="1">
    <location>
        <begin position="78"/>
        <end position="214"/>
    </location>
</feature>
<reference evidence="2 3" key="1">
    <citation type="submission" date="2019-06" db="EMBL/GenBank/DDBJ databases">
        <title>The draft genome of Rhizobium smilacinae PTYR-5.</title>
        <authorList>
            <person name="Liu L."/>
            <person name="Li L."/>
            <person name="Zhang X."/>
        </authorList>
    </citation>
    <scope>NUCLEOTIDE SEQUENCE [LARGE SCALE GENOMIC DNA]</scope>
    <source>
        <strain evidence="2 3">PTYR-5</strain>
    </source>
</reference>
<dbReference type="OrthoDB" id="9782889at2"/>